<gene>
    <name evidence="2" type="primary">OJ1253_E02.24</name>
</gene>
<feature type="compositionally biased region" description="Gly residues" evidence="1">
    <location>
        <begin position="117"/>
        <end position="128"/>
    </location>
</feature>
<protein>
    <submittedName>
        <fullName evidence="2">Uncharacterized protein</fullName>
    </submittedName>
</protein>
<feature type="region of interest" description="Disordered" evidence="1">
    <location>
        <begin position="57"/>
        <end position="128"/>
    </location>
</feature>
<sequence length="128" mass="13259">MEDSPGGRHRARWRRWPRARRGRTTAAKEELAAASMAAALGSVEGVTGVGGGCAELGEGGGRLGEGGVGRRRGGCDDNEEGRRRARWGSAAAVRMEDEGGEAGSDNEEGRRRLVWRLGGGDGGLGEGG</sequence>
<name>Q6ERH7_ORYSJ</name>
<accession>Q6ERH7</accession>
<feature type="region of interest" description="Disordered" evidence="1">
    <location>
        <begin position="1"/>
        <end position="24"/>
    </location>
</feature>
<dbReference type="Proteomes" id="UP000000763">
    <property type="component" value="Chromosome 9"/>
</dbReference>
<dbReference type="EMBL" id="AP005566">
    <property type="protein sequence ID" value="BAD28743.1"/>
    <property type="molecule type" value="Genomic_DNA"/>
</dbReference>
<organism evidence="2 3">
    <name type="scientific">Oryza sativa subsp. japonica</name>
    <name type="common">Rice</name>
    <dbReference type="NCBI Taxonomy" id="39947"/>
    <lineage>
        <taxon>Eukaryota</taxon>
        <taxon>Viridiplantae</taxon>
        <taxon>Streptophyta</taxon>
        <taxon>Embryophyta</taxon>
        <taxon>Tracheophyta</taxon>
        <taxon>Spermatophyta</taxon>
        <taxon>Magnoliopsida</taxon>
        <taxon>Liliopsida</taxon>
        <taxon>Poales</taxon>
        <taxon>Poaceae</taxon>
        <taxon>BOP clade</taxon>
        <taxon>Oryzoideae</taxon>
        <taxon>Oryzeae</taxon>
        <taxon>Oryzinae</taxon>
        <taxon>Oryza</taxon>
        <taxon>Oryza sativa</taxon>
    </lineage>
</organism>
<reference evidence="3" key="2">
    <citation type="journal article" date="2008" name="Nucleic Acids Res.">
        <title>The rice annotation project database (RAP-DB): 2008 update.</title>
        <authorList>
            <consortium name="The rice annotation project (RAP)"/>
        </authorList>
    </citation>
    <scope>GENOME REANNOTATION</scope>
    <source>
        <strain evidence="3">cv. Nipponbare</strain>
    </source>
</reference>
<evidence type="ECO:0000313" key="3">
    <source>
        <dbReference type="Proteomes" id="UP000000763"/>
    </source>
</evidence>
<evidence type="ECO:0000256" key="1">
    <source>
        <dbReference type="SAM" id="MobiDB-lite"/>
    </source>
</evidence>
<feature type="compositionally biased region" description="Basic residues" evidence="1">
    <location>
        <begin position="7"/>
        <end position="23"/>
    </location>
</feature>
<feature type="compositionally biased region" description="Gly residues" evidence="1">
    <location>
        <begin position="57"/>
        <end position="67"/>
    </location>
</feature>
<dbReference type="AlphaFoldDB" id="Q6ERH7"/>
<evidence type="ECO:0000313" key="2">
    <source>
        <dbReference type="EMBL" id="BAD28743.1"/>
    </source>
</evidence>
<proteinExistence type="predicted"/>
<reference evidence="3" key="1">
    <citation type="journal article" date="2005" name="Nature">
        <title>The map-based sequence of the rice genome.</title>
        <authorList>
            <consortium name="International rice genome sequencing project (IRGSP)"/>
            <person name="Matsumoto T."/>
            <person name="Wu J."/>
            <person name="Kanamori H."/>
            <person name="Katayose Y."/>
            <person name="Fujisawa M."/>
            <person name="Namiki N."/>
            <person name="Mizuno H."/>
            <person name="Yamamoto K."/>
            <person name="Antonio B.A."/>
            <person name="Baba T."/>
            <person name="Sakata K."/>
            <person name="Nagamura Y."/>
            <person name="Aoki H."/>
            <person name="Arikawa K."/>
            <person name="Arita K."/>
            <person name="Bito T."/>
            <person name="Chiden Y."/>
            <person name="Fujitsuka N."/>
            <person name="Fukunaka R."/>
            <person name="Hamada M."/>
            <person name="Harada C."/>
            <person name="Hayashi A."/>
            <person name="Hijishita S."/>
            <person name="Honda M."/>
            <person name="Hosokawa S."/>
            <person name="Ichikawa Y."/>
            <person name="Idonuma A."/>
            <person name="Iijima M."/>
            <person name="Ikeda M."/>
            <person name="Ikeno M."/>
            <person name="Ito K."/>
            <person name="Ito S."/>
            <person name="Ito T."/>
            <person name="Ito Y."/>
            <person name="Ito Y."/>
            <person name="Iwabuchi A."/>
            <person name="Kamiya K."/>
            <person name="Karasawa W."/>
            <person name="Kurita K."/>
            <person name="Katagiri S."/>
            <person name="Kikuta A."/>
            <person name="Kobayashi H."/>
            <person name="Kobayashi N."/>
            <person name="Machita K."/>
            <person name="Maehara T."/>
            <person name="Masukawa M."/>
            <person name="Mizubayashi T."/>
            <person name="Mukai Y."/>
            <person name="Nagasaki H."/>
            <person name="Nagata Y."/>
            <person name="Naito S."/>
            <person name="Nakashima M."/>
            <person name="Nakama Y."/>
            <person name="Nakamichi Y."/>
            <person name="Nakamura M."/>
            <person name="Meguro A."/>
            <person name="Negishi M."/>
            <person name="Ohta I."/>
            <person name="Ohta T."/>
            <person name="Okamoto M."/>
            <person name="Ono N."/>
            <person name="Saji S."/>
            <person name="Sakaguchi M."/>
            <person name="Sakai K."/>
            <person name="Shibata M."/>
            <person name="Shimokawa T."/>
            <person name="Song J."/>
            <person name="Takazaki Y."/>
            <person name="Terasawa K."/>
            <person name="Tsugane M."/>
            <person name="Tsuji K."/>
            <person name="Ueda S."/>
            <person name="Waki K."/>
            <person name="Yamagata H."/>
            <person name="Yamamoto M."/>
            <person name="Yamamoto S."/>
            <person name="Yamane H."/>
            <person name="Yoshiki S."/>
            <person name="Yoshihara R."/>
            <person name="Yukawa K."/>
            <person name="Zhong H."/>
            <person name="Yano M."/>
            <person name="Yuan Q."/>
            <person name="Ouyang S."/>
            <person name="Liu J."/>
            <person name="Jones K.M."/>
            <person name="Gansberger K."/>
            <person name="Moffat K."/>
            <person name="Hill J."/>
            <person name="Bera J."/>
            <person name="Fadrosh D."/>
            <person name="Jin S."/>
            <person name="Johri S."/>
            <person name="Kim M."/>
            <person name="Overton L."/>
            <person name="Reardon M."/>
            <person name="Tsitrin T."/>
            <person name="Vuong H."/>
            <person name="Weaver B."/>
            <person name="Ciecko A."/>
            <person name="Tallon L."/>
            <person name="Jackson J."/>
            <person name="Pai G."/>
            <person name="Aken S.V."/>
            <person name="Utterback T."/>
            <person name="Reidmuller S."/>
            <person name="Feldblyum T."/>
            <person name="Hsiao J."/>
            <person name="Zismann V."/>
            <person name="Iobst S."/>
            <person name="de Vazeille A.R."/>
            <person name="Buell C.R."/>
            <person name="Ying K."/>
            <person name="Li Y."/>
            <person name="Lu T."/>
            <person name="Huang Y."/>
            <person name="Zhao Q."/>
            <person name="Feng Q."/>
            <person name="Zhang L."/>
            <person name="Zhu J."/>
            <person name="Weng Q."/>
            <person name="Mu J."/>
            <person name="Lu Y."/>
            <person name="Fan D."/>
            <person name="Liu Y."/>
            <person name="Guan J."/>
            <person name="Zhang Y."/>
            <person name="Yu S."/>
            <person name="Liu X."/>
            <person name="Zhang Y."/>
            <person name="Hong G."/>
            <person name="Han B."/>
            <person name="Choisne N."/>
            <person name="Demange N."/>
            <person name="Orjeda G."/>
            <person name="Samain S."/>
            <person name="Cattolico L."/>
            <person name="Pelletier E."/>
            <person name="Couloux A."/>
            <person name="Segurens B."/>
            <person name="Wincker P."/>
            <person name="D'Hont A."/>
            <person name="Scarpelli C."/>
            <person name="Weissenbach J."/>
            <person name="Salanoubat M."/>
            <person name="Quetier F."/>
            <person name="Yu Y."/>
            <person name="Kim H.R."/>
            <person name="Rambo T."/>
            <person name="Currie J."/>
            <person name="Collura K."/>
            <person name="Luo M."/>
            <person name="Yang T."/>
            <person name="Ammiraju J.S.S."/>
            <person name="Engler F."/>
            <person name="Soderlund C."/>
            <person name="Wing R.A."/>
            <person name="Palmer L.E."/>
            <person name="de la Bastide M."/>
            <person name="Spiegel L."/>
            <person name="Nascimento L."/>
            <person name="Zutavern T."/>
            <person name="O'Shaughnessy A."/>
            <person name="Dike S."/>
            <person name="Dedhia N."/>
            <person name="Preston R."/>
            <person name="Balija V."/>
            <person name="McCombie W.R."/>
            <person name="Chow T."/>
            <person name="Chen H."/>
            <person name="Chung M."/>
            <person name="Chen C."/>
            <person name="Shaw J."/>
            <person name="Wu H."/>
            <person name="Hsiao K."/>
            <person name="Chao Y."/>
            <person name="Chu M."/>
            <person name="Cheng C."/>
            <person name="Hour A."/>
            <person name="Lee P."/>
            <person name="Lin S."/>
            <person name="Lin Y."/>
            <person name="Liou J."/>
            <person name="Liu S."/>
            <person name="Hsing Y."/>
            <person name="Raghuvanshi S."/>
            <person name="Mohanty A."/>
            <person name="Bharti A.K."/>
            <person name="Gaur A."/>
            <person name="Gupta V."/>
            <person name="Kumar D."/>
            <person name="Ravi V."/>
            <person name="Vij S."/>
            <person name="Kapur A."/>
            <person name="Khurana P."/>
            <person name="Khurana P."/>
            <person name="Khurana J.P."/>
            <person name="Tyagi A.K."/>
            <person name="Gaikwad K."/>
            <person name="Singh A."/>
            <person name="Dalal V."/>
            <person name="Srivastava S."/>
            <person name="Dixit A."/>
            <person name="Pal A.K."/>
            <person name="Ghazi I.A."/>
            <person name="Yadav M."/>
            <person name="Pandit A."/>
            <person name="Bhargava A."/>
            <person name="Sureshbabu K."/>
            <person name="Batra K."/>
            <person name="Sharma T.R."/>
            <person name="Mohapatra T."/>
            <person name="Singh N.K."/>
            <person name="Messing J."/>
            <person name="Nelson A.B."/>
            <person name="Fuks G."/>
            <person name="Kavchok S."/>
            <person name="Keizer G."/>
            <person name="Linton E."/>
            <person name="Llaca V."/>
            <person name="Song R."/>
            <person name="Tanyolac B."/>
            <person name="Young S."/>
            <person name="Ho-Il K."/>
            <person name="Hahn J.H."/>
            <person name="Sangsakoo G."/>
            <person name="Vanavichit A."/>
            <person name="de Mattos Luiz.A.T."/>
            <person name="Zimmer P.D."/>
            <person name="Malone G."/>
            <person name="Dellagostin O."/>
            <person name="de Oliveira A.C."/>
            <person name="Bevan M."/>
            <person name="Bancroft I."/>
            <person name="Minx P."/>
            <person name="Cordum H."/>
            <person name="Wilson R."/>
            <person name="Cheng Z."/>
            <person name="Jin W."/>
            <person name="Jiang J."/>
            <person name="Leong S.A."/>
            <person name="Iwama H."/>
            <person name="Gojobori T."/>
            <person name="Itoh T."/>
            <person name="Niimura Y."/>
            <person name="Fujii Y."/>
            <person name="Habara T."/>
            <person name="Sakai H."/>
            <person name="Sato Y."/>
            <person name="Wilson G."/>
            <person name="Kumar K."/>
            <person name="McCouch S."/>
            <person name="Juretic N."/>
            <person name="Hoen D."/>
            <person name="Wright S."/>
            <person name="Bruskiewich R."/>
            <person name="Bureau T."/>
            <person name="Miyao A."/>
            <person name="Hirochika H."/>
            <person name="Nishikawa T."/>
            <person name="Kadowaki K."/>
            <person name="Sugiura M."/>
            <person name="Burr B."/>
            <person name="Sasaki T."/>
        </authorList>
    </citation>
    <scope>NUCLEOTIDE SEQUENCE [LARGE SCALE GENOMIC DNA]</scope>
    <source>
        <strain evidence="3">cv. Nipponbare</strain>
    </source>
</reference>